<evidence type="ECO:0000313" key="2">
    <source>
        <dbReference type="Proteomes" id="UP001163321"/>
    </source>
</evidence>
<reference evidence="1 2" key="1">
    <citation type="journal article" date="2022" name="bioRxiv">
        <title>The genome of the oomycete Peronosclerospora sorghi, a cosmopolitan pathogen of maize and sorghum, is inflated with dispersed pseudogenes.</title>
        <authorList>
            <person name="Fletcher K."/>
            <person name="Martin F."/>
            <person name="Isakeit T."/>
            <person name="Cavanaugh K."/>
            <person name="Magill C."/>
            <person name="Michelmore R."/>
        </authorList>
    </citation>
    <scope>NUCLEOTIDE SEQUENCE [LARGE SCALE GENOMIC DNA]</scope>
    <source>
        <strain evidence="1">P6</strain>
    </source>
</reference>
<dbReference type="EMBL" id="CM047583">
    <property type="protein sequence ID" value="KAI9912499.1"/>
    <property type="molecule type" value="Genomic_DNA"/>
</dbReference>
<evidence type="ECO:0000313" key="1">
    <source>
        <dbReference type="EMBL" id="KAI9912499.1"/>
    </source>
</evidence>
<comment type="caution">
    <text evidence="1">The sequence shown here is derived from an EMBL/GenBank/DDBJ whole genome shotgun (WGS) entry which is preliminary data.</text>
</comment>
<proteinExistence type="predicted"/>
<organism evidence="1 2">
    <name type="scientific">Peronosclerospora sorghi</name>
    <dbReference type="NCBI Taxonomy" id="230839"/>
    <lineage>
        <taxon>Eukaryota</taxon>
        <taxon>Sar</taxon>
        <taxon>Stramenopiles</taxon>
        <taxon>Oomycota</taxon>
        <taxon>Peronosporomycetes</taxon>
        <taxon>Peronosporales</taxon>
        <taxon>Peronosporaceae</taxon>
        <taxon>Peronosclerospora</taxon>
    </lineage>
</organism>
<dbReference type="Proteomes" id="UP001163321">
    <property type="component" value="Chromosome 4"/>
</dbReference>
<accession>A0ACC0W331</accession>
<sequence length="405" mass="45477">MYNPPNVNTSFSHKRKFVKEQNETTRYLGHQVGILPLAHTNWAVRIRAIKRRVITATNCGTPVIERIQVFNAVIVPAILLTAKMFPPSPAVLKQLVDIQKKFIWGNQSNEDKKCKISPLMIYIPRRAGGLGGSNPHPNGEVSNVLAITSKRPSARIPTTVRKEPTELTYKLLQQALGPSQQVQDKIKGHVTTYLPRLIMDNIAQESQPTTGVHQGEVITIQITIGDDKWHEGMPEAIQAFWGTFRWHGIPWILEASTSPLERHNRFGGCKGHTRAKTIRWLAAIIVCSPLVPIGQIVGDPPALDLVWTPKEYKNVKWVKVTEREMHGIAGSITSKFFQREDGIYWDRLDHAEDTEKEPDSTPALTSVVFKANPKLMDIHGTPPKWEKANRLLFGSGEPFVVCIII</sequence>
<protein>
    <submittedName>
        <fullName evidence="1">Uncharacterized protein</fullName>
    </submittedName>
</protein>
<keyword evidence="2" id="KW-1185">Reference proteome</keyword>
<gene>
    <name evidence="1" type="ORF">PsorP6_006183</name>
</gene>
<name>A0ACC0W331_9STRA</name>